<organism evidence="3 4">
    <name type="scientific">Cohnella luojiensis</name>
    <dbReference type="NCBI Taxonomy" id="652876"/>
    <lineage>
        <taxon>Bacteria</taxon>
        <taxon>Bacillati</taxon>
        <taxon>Bacillota</taxon>
        <taxon>Bacilli</taxon>
        <taxon>Bacillales</taxon>
        <taxon>Paenibacillaceae</taxon>
        <taxon>Cohnella</taxon>
    </lineage>
</organism>
<dbReference type="InterPro" id="IPR003675">
    <property type="entry name" value="Rce1/LyrA-like_dom"/>
</dbReference>
<feature type="transmembrane region" description="Helical" evidence="1">
    <location>
        <begin position="266"/>
        <end position="287"/>
    </location>
</feature>
<feature type="transmembrane region" description="Helical" evidence="1">
    <location>
        <begin position="389"/>
        <end position="407"/>
    </location>
</feature>
<feature type="transmembrane region" description="Helical" evidence="1">
    <location>
        <begin position="27"/>
        <end position="51"/>
    </location>
</feature>
<keyword evidence="1" id="KW-0812">Transmembrane</keyword>
<evidence type="ECO:0000259" key="2">
    <source>
        <dbReference type="Pfam" id="PF02517"/>
    </source>
</evidence>
<evidence type="ECO:0000313" key="3">
    <source>
        <dbReference type="EMBL" id="TFE27902.1"/>
    </source>
</evidence>
<dbReference type="Pfam" id="PF02517">
    <property type="entry name" value="Rce1-like"/>
    <property type="match status" value="1"/>
</dbReference>
<feature type="transmembrane region" description="Helical" evidence="1">
    <location>
        <begin position="475"/>
        <end position="498"/>
    </location>
</feature>
<dbReference type="AlphaFoldDB" id="A0A4Y8M0D0"/>
<keyword evidence="3" id="KW-0482">Metalloprotease</keyword>
<dbReference type="GO" id="GO:0004175">
    <property type="term" value="F:endopeptidase activity"/>
    <property type="evidence" value="ECO:0007669"/>
    <property type="project" value="UniProtKB-ARBA"/>
</dbReference>
<feature type="transmembrane region" description="Helical" evidence="1">
    <location>
        <begin position="299"/>
        <end position="317"/>
    </location>
</feature>
<accession>A0A4Y8M0D0</accession>
<dbReference type="GO" id="GO:0006508">
    <property type="term" value="P:proteolysis"/>
    <property type="evidence" value="ECO:0007669"/>
    <property type="project" value="UniProtKB-KW"/>
</dbReference>
<feature type="transmembrane region" description="Helical" evidence="1">
    <location>
        <begin position="510"/>
        <end position="534"/>
    </location>
</feature>
<feature type="transmembrane region" description="Helical" evidence="1">
    <location>
        <begin position="337"/>
        <end position="355"/>
    </location>
</feature>
<sequence>MRLLELLLHKERYIMNRLGPTPLDKRWIWTAFAGFILFLFIQVFPITGQLFSMNTEQVMTRSEAENKALDLAVSRFGIQQGEVVKTTVTHLSDSETTGYLSKHDLFDAYEKQWSKHTPTDVYAVEIRLESGNPSGKLLLYLNMETGDLVAWEHDGNRVVPSMDQTQGLSDVKLAAYALQYASFWGVQPDEWKWDGYSAEKGIVKFSSSGAGIGESKLWLKIAVPEGFDVLVSSFPPWQGGSVTYGVDLPEAFTSYLHDQEKWSTRLSVFGFILPQILLFLLAIIYTGTHGGHSSYRRGIFLSVLFFVLYAGLTYNMIPGLRAGTWEAGVGSADKINLIVSLVTYAAMALLTYFSAVGGDGLWKSMGRSLWPRWRESGYGNAVLRSMREGYFLAFILLGAQSFILLVLEKSLGSFSSSDATQSMYNMSIPWLLPLLAWCAGISEELQSRLFGIGLFRKWFVGGARKLLGREPSSRTAILLTTVAIIPPGLLWALGHVGYAIYPVYTRIIELVIMSFLFGWFMLRFGIITVIFAHVTLDAILMGMQMMFDGLPGDFIGGVFSLLMPGLVGIVIWWLHGVIRGKEASPNQ</sequence>
<gene>
    <name evidence="3" type="ORF">E2980_08970</name>
</gene>
<feature type="domain" description="CAAX prenyl protease 2/Lysostaphin resistance protein A-like" evidence="2">
    <location>
        <begin position="428"/>
        <end position="538"/>
    </location>
</feature>
<protein>
    <submittedName>
        <fullName evidence="3">CPBP family intramembrane metalloprotease</fullName>
    </submittedName>
</protein>
<keyword evidence="3" id="KW-0378">Hydrolase</keyword>
<evidence type="ECO:0000256" key="1">
    <source>
        <dbReference type="SAM" id="Phobius"/>
    </source>
</evidence>
<dbReference type="OrthoDB" id="2675631at2"/>
<reference evidence="3 4" key="1">
    <citation type="submission" date="2019-03" db="EMBL/GenBank/DDBJ databases">
        <title>Cohnella endophytica sp. nov., a novel endophytic bacterium isolated from bark of Sonneratia apetala.</title>
        <authorList>
            <person name="Tuo L."/>
        </authorList>
    </citation>
    <scope>NUCLEOTIDE SEQUENCE [LARGE SCALE GENOMIC DNA]</scope>
    <source>
        <strain evidence="3 4">CCTCC AB 208254</strain>
    </source>
</reference>
<proteinExistence type="predicted"/>
<dbReference type="GO" id="GO:0008237">
    <property type="term" value="F:metallopeptidase activity"/>
    <property type="evidence" value="ECO:0007669"/>
    <property type="project" value="UniProtKB-KW"/>
</dbReference>
<keyword evidence="1" id="KW-1133">Transmembrane helix</keyword>
<dbReference type="GO" id="GO:0080120">
    <property type="term" value="P:CAAX-box protein maturation"/>
    <property type="evidence" value="ECO:0007669"/>
    <property type="project" value="UniProtKB-ARBA"/>
</dbReference>
<keyword evidence="4" id="KW-1185">Reference proteome</keyword>
<keyword evidence="3" id="KW-0645">Protease</keyword>
<dbReference type="Proteomes" id="UP000297900">
    <property type="component" value="Unassembled WGS sequence"/>
</dbReference>
<feature type="transmembrane region" description="Helical" evidence="1">
    <location>
        <begin position="554"/>
        <end position="574"/>
    </location>
</feature>
<comment type="caution">
    <text evidence="3">The sequence shown here is derived from an EMBL/GenBank/DDBJ whole genome shotgun (WGS) entry which is preliminary data.</text>
</comment>
<dbReference type="EMBL" id="SOMN01000008">
    <property type="protein sequence ID" value="TFE27902.1"/>
    <property type="molecule type" value="Genomic_DNA"/>
</dbReference>
<keyword evidence="1" id="KW-0472">Membrane</keyword>
<name>A0A4Y8M0D0_9BACL</name>
<evidence type="ECO:0000313" key="4">
    <source>
        <dbReference type="Proteomes" id="UP000297900"/>
    </source>
</evidence>